<organism evidence="1 2">
    <name type="scientific">Natranaerobius trueperi</name>
    <dbReference type="NCBI Taxonomy" id="759412"/>
    <lineage>
        <taxon>Bacteria</taxon>
        <taxon>Bacillati</taxon>
        <taxon>Bacillota</taxon>
        <taxon>Clostridia</taxon>
        <taxon>Natranaerobiales</taxon>
        <taxon>Natranaerobiaceae</taxon>
        <taxon>Natranaerobius</taxon>
    </lineage>
</organism>
<dbReference type="RefSeq" id="WP_089024453.1">
    <property type="nucleotide sequence ID" value="NZ_NIQC01000038.1"/>
</dbReference>
<sequence>MVPVVQTEKPQVDQFIKKQVSDYNVYFDNDIKPFDPNKEVIITLNGFWIFKSLHVKNITNFESA</sequence>
<evidence type="ECO:0000313" key="2">
    <source>
        <dbReference type="Proteomes" id="UP000214588"/>
    </source>
</evidence>
<evidence type="ECO:0000313" key="1">
    <source>
        <dbReference type="EMBL" id="OWZ82833.1"/>
    </source>
</evidence>
<gene>
    <name evidence="1" type="ORF">CDO51_11895</name>
</gene>
<dbReference type="AlphaFoldDB" id="A0A226BV19"/>
<comment type="caution">
    <text evidence="1">The sequence shown here is derived from an EMBL/GenBank/DDBJ whole genome shotgun (WGS) entry which is preliminary data.</text>
</comment>
<dbReference type="EMBL" id="NIQC01000038">
    <property type="protein sequence ID" value="OWZ82833.1"/>
    <property type="molecule type" value="Genomic_DNA"/>
</dbReference>
<reference evidence="1 2" key="1">
    <citation type="submission" date="2017-06" db="EMBL/GenBank/DDBJ databases">
        <title>Draft Genome Sequence of Natranaerobius trueperi halophilic, alkalithermophilic bacteria from soda lakes.</title>
        <authorList>
            <person name="Zhao B."/>
        </authorList>
    </citation>
    <scope>NUCLEOTIDE SEQUENCE [LARGE SCALE GENOMIC DNA]</scope>
    <source>
        <strain evidence="1 2">DSM 18760</strain>
    </source>
</reference>
<protein>
    <submittedName>
        <fullName evidence="1">Uncharacterized protein</fullName>
    </submittedName>
</protein>
<accession>A0A226BV19</accession>
<proteinExistence type="predicted"/>
<keyword evidence="2" id="KW-1185">Reference proteome</keyword>
<dbReference type="Proteomes" id="UP000214588">
    <property type="component" value="Unassembled WGS sequence"/>
</dbReference>
<name>A0A226BV19_9FIRM</name>